<proteinExistence type="predicted"/>
<dbReference type="AlphaFoldDB" id="A0A6S6U273"/>
<organism evidence="1">
    <name type="scientific">uncultured Sulfurovum sp</name>
    <dbReference type="NCBI Taxonomy" id="269237"/>
    <lineage>
        <taxon>Bacteria</taxon>
        <taxon>Pseudomonadati</taxon>
        <taxon>Campylobacterota</taxon>
        <taxon>Epsilonproteobacteria</taxon>
        <taxon>Campylobacterales</taxon>
        <taxon>Sulfurovaceae</taxon>
        <taxon>Sulfurovum</taxon>
        <taxon>environmental samples</taxon>
    </lineage>
</organism>
<protein>
    <submittedName>
        <fullName evidence="1">Uncharacterized protein</fullName>
    </submittedName>
</protein>
<evidence type="ECO:0000313" key="1">
    <source>
        <dbReference type="EMBL" id="CAA6822963.1"/>
    </source>
</evidence>
<reference evidence="1" key="1">
    <citation type="submission" date="2020-01" db="EMBL/GenBank/DDBJ databases">
        <authorList>
            <person name="Meier V. D."/>
            <person name="Meier V D."/>
        </authorList>
    </citation>
    <scope>NUCLEOTIDE SEQUENCE</scope>
    <source>
        <strain evidence="1">HLG_WM_MAG_02</strain>
    </source>
</reference>
<gene>
    <name evidence="1" type="ORF">HELGO_WM53381</name>
</gene>
<accession>A0A6S6U273</accession>
<name>A0A6S6U273_9BACT</name>
<sequence length="122" mass="14451">MYREGGLNLEVYERPETDDAYNLLLYKLKALCDRTDTIKDLIVLTGEERLHYAMKETIVAFQNNFATELLLAPEELDFSYEKYIKEKMEENGCEKIDDYLIFFEENEFLESEIRADAKNLDK</sequence>
<dbReference type="EMBL" id="CACVAZ010000159">
    <property type="protein sequence ID" value="CAA6822963.1"/>
    <property type="molecule type" value="Genomic_DNA"/>
</dbReference>